<proteinExistence type="predicted"/>
<evidence type="ECO:0000256" key="1">
    <source>
        <dbReference type="SAM" id="MobiDB-lite"/>
    </source>
</evidence>
<dbReference type="STRING" id="1631249.BQ8794_130016"/>
<sequence length="98" mass="10600">MLKPLNGDVPDAKKGGHSGCSRLQKPLPFGTMFETEPVRRLSRLGKAPSGILAAARVLAPMVLNAGARERLHCTGKPDQLVVHRNVSLRLLERSHGQS</sequence>
<dbReference type="Proteomes" id="UP000188388">
    <property type="component" value="Unassembled WGS sequence"/>
</dbReference>
<protein>
    <submittedName>
        <fullName evidence="2">Uncharacterized protein</fullName>
    </submittedName>
</protein>
<dbReference type="AlphaFoldDB" id="A0A1R3V0V7"/>
<name>A0A1R3V0V7_9HYPH</name>
<feature type="region of interest" description="Disordered" evidence="1">
    <location>
        <begin position="1"/>
        <end position="26"/>
    </location>
</feature>
<keyword evidence="3" id="KW-1185">Reference proteome</keyword>
<reference evidence="3" key="1">
    <citation type="submission" date="2017-01" db="EMBL/GenBank/DDBJ databases">
        <authorList>
            <person name="Brunel B."/>
        </authorList>
    </citation>
    <scope>NUCLEOTIDE SEQUENCE [LARGE SCALE GENOMIC DNA]</scope>
</reference>
<evidence type="ECO:0000313" key="2">
    <source>
        <dbReference type="EMBL" id="SIT53532.1"/>
    </source>
</evidence>
<dbReference type="EMBL" id="FTPD01000005">
    <property type="protein sequence ID" value="SIT53532.1"/>
    <property type="molecule type" value="Genomic_DNA"/>
</dbReference>
<organism evidence="2 3">
    <name type="scientific">Mesorhizobium prunaredense</name>
    <dbReference type="NCBI Taxonomy" id="1631249"/>
    <lineage>
        <taxon>Bacteria</taxon>
        <taxon>Pseudomonadati</taxon>
        <taxon>Pseudomonadota</taxon>
        <taxon>Alphaproteobacteria</taxon>
        <taxon>Hyphomicrobiales</taxon>
        <taxon>Phyllobacteriaceae</taxon>
        <taxon>Mesorhizobium</taxon>
    </lineage>
</organism>
<accession>A0A1R3V0V7</accession>
<gene>
    <name evidence="2" type="ORF">BQ8794_130016</name>
</gene>
<evidence type="ECO:0000313" key="3">
    <source>
        <dbReference type="Proteomes" id="UP000188388"/>
    </source>
</evidence>